<protein>
    <submittedName>
        <fullName evidence="10">Uncharacterized protein</fullName>
    </submittedName>
</protein>
<keyword evidence="3" id="KW-0963">Cytoplasm</keyword>
<name>A0A448ZRH4_9STRA</name>
<dbReference type="InterPro" id="IPR016135">
    <property type="entry name" value="UBQ-conjugating_enzyme/RWD"/>
</dbReference>
<dbReference type="Pfam" id="PF01205">
    <property type="entry name" value="Impact_N"/>
    <property type="match status" value="1"/>
</dbReference>
<feature type="compositionally biased region" description="Polar residues" evidence="7">
    <location>
        <begin position="145"/>
        <end position="158"/>
    </location>
</feature>
<evidence type="ECO:0000256" key="3">
    <source>
        <dbReference type="ARBA" id="ARBA00022490"/>
    </source>
</evidence>
<feature type="region of interest" description="Disordered" evidence="7">
    <location>
        <begin position="144"/>
        <end position="165"/>
    </location>
</feature>
<evidence type="ECO:0000313" key="10">
    <source>
        <dbReference type="EMBL" id="VEU44647.1"/>
    </source>
</evidence>
<dbReference type="PANTHER" id="PTHR16301:SF25">
    <property type="entry name" value="PROTEIN IMPACT"/>
    <property type="match status" value="1"/>
</dbReference>
<dbReference type="SUPFAM" id="SSF54211">
    <property type="entry name" value="Ribosomal protein S5 domain 2-like"/>
    <property type="match status" value="1"/>
</dbReference>
<dbReference type="InterPro" id="IPR020568">
    <property type="entry name" value="Ribosomal_Su5_D2-typ_SF"/>
</dbReference>
<keyword evidence="4" id="KW-0678">Repressor</keyword>
<evidence type="ECO:0000256" key="6">
    <source>
        <dbReference type="ARBA" id="ARBA00023016"/>
    </source>
</evidence>
<dbReference type="GO" id="GO:0005737">
    <property type="term" value="C:cytoplasm"/>
    <property type="evidence" value="ECO:0007669"/>
    <property type="project" value="UniProtKB-SubCell"/>
</dbReference>
<evidence type="ECO:0000259" key="8">
    <source>
        <dbReference type="Pfam" id="PF01205"/>
    </source>
</evidence>
<evidence type="ECO:0000256" key="1">
    <source>
        <dbReference type="ARBA" id="ARBA00004496"/>
    </source>
</evidence>
<feature type="domain" description="RWD" evidence="9">
    <location>
        <begin position="21"/>
        <end position="116"/>
    </location>
</feature>
<dbReference type="EMBL" id="CAACVS010000654">
    <property type="protein sequence ID" value="VEU44647.1"/>
    <property type="molecule type" value="Genomic_DNA"/>
</dbReference>
<keyword evidence="5" id="KW-0810">Translation regulation</keyword>
<dbReference type="InterPro" id="IPR006575">
    <property type="entry name" value="RWD_dom"/>
</dbReference>
<evidence type="ECO:0000256" key="7">
    <source>
        <dbReference type="SAM" id="MobiDB-lite"/>
    </source>
</evidence>
<reference evidence="10 11" key="1">
    <citation type="submission" date="2019-01" db="EMBL/GenBank/DDBJ databases">
        <authorList>
            <person name="Ferrante I. M."/>
        </authorList>
    </citation>
    <scope>NUCLEOTIDE SEQUENCE [LARGE SCALE GENOMIC DNA]</scope>
    <source>
        <strain evidence="10 11">B856</strain>
    </source>
</reference>
<evidence type="ECO:0000256" key="2">
    <source>
        <dbReference type="ARBA" id="ARBA00007665"/>
    </source>
</evidence>
<dbReference type="Gene3D" id="3.30.230.30">
    <property type="entry name" value="Impact, N-terminal domain"/>
    <property type="match status" value="1"/>
</dbReference>
<evidence type="ECO:0000256" key="5">
    <source>
        <dbReference type="ARBA" id="ARBA00022845"/>
    </source>
</evidence>
<gene>
    <name evidence="10" type="ORF">PSNMU_V1.4_AUG-EV-PASAV3_0117730</name>
</gene>
<dbReference type="PANTHER" id="PTHR16301">
    <property type="entry name" value="IMPACT-RELATED"/>
    <property type="match status" value="1"/>
</dbReference>
<dbReference type="OrthoDB" id="69641at2759"/>
<dbReference type="InterPro" id="IPR001498">
    <property type="entry name" value="Impact_N"/>
</dbReference>
<organism evidence="10 11">
    <name type="scientific">Pseudo-nitzschia multistriata</name>
    <dbReference type="NCBI Taxonomy" id="183589"/>
    <lineage>
        <taxon>Eukaryota</taxon>
        <taxon>Sar</taxon>
        <taxon>Stramenopiles</taxon>
        <taxon>Ochrophyta</taxon>
        <taxon>Bacillariophyta</taxon>
        <taxon>Bacillariophyceae</taxon>
        <taxon>Bacillariophycidae</taxon>
        <taxon>Bacillariales</taxon>
        <taxon>Bacillariaceae</taxon>
        <taxon>Pseudo-nitzschia</taxon>
    </lineage>
</organism>
<keyword evidence="6" id="KW-0346">Stress response</keyword>
<dbReference type="Gene3D" id="3.10.110.10">
    <property type="entry name" value="Ubiquitin Conjugating Enzyme"/>
    <property type="match status" value="1"/>
</dbReference>
<proteinExistence type="inferred from homology"/>
<keyword evidence="11" id="KW-1185">Reference proteome</keyword>
<evidence type="ECO:0000259" key="9">
    <source>
        <dbReference type="Pfam" id="PF05773"/>
    </source>
</evidence>
<accession>A0A448ZRH4</accession>
<dbReference type="InterPro" id="IPR023582">
    <property type="entry name" value="Impact"/>
</dbReference>
<evidence type="ECO:0000256" key="4">
    <source>
        <dbReference type="ARBA" id="ARBA00022491"/>
    </source>
</evidence>
<dbReference type="Proteomes" id="UP000291116">
    <property type="component" value="Unassembled WGS sequence"/>
</dbReference>
<dbReference type="AlphaFoldDB" id="A0A448ZRH4"/>
<sequence>MSDNDGDDELALSLERARADMEIIQSCYPDEISSPSSFDDSSSFPFQFTLHLSSLDVDAKSNSNSNLTLKLEHGYPVASGVQISNYRTDSLKDKARLEAVVRSVRRVSAECQQEEMEGCIACCAVALETWNDYDCQDEVDDGFGNDSTAAGETPPSTIERNHNSDKTRNTKRYEWVTGEPLYDRKSCFVAHICEVHSEQEVKEALHQLLTSSSKIQRATHNMYAWRIAETVSDGDGTRVVIKHDNDDDGESASGSKMAFLLDMRKDENVLVVVSRWYGGVHLGPKRFAHIVNVARELLVKYTSTNRE</sequence>
<dbReference type="Pfam" id="PF05773">
    <property type="entry name" value="RWD"/>
    <property type="match status" value="1"/>
</dbReference>
<dbReference type="GO" id="GO:0140469">
    <property type="term" value="P:GCN2-mediated signaling"/>
    <property type="evidence" value="ECO:0007669"/>
    <property type="project" value="TreeGrafter"/>
</dbReference>
<dbReference type="GO" id="GO:0006446">
    <property type="term" value="P:regulation of translational initiation"/>
    <property type="evidence" value="ECO:0007669"/>
    <property type="project" value="TreeGrafter"/>
</dbReference>
<comment type="subcellular location">
    <subcellularLocation>
        <location evidence="1">Cytoplasm</location>
    </subcellularLocation>
</comment>
<feature type="domain" description="Impact N-terminal" evidence="8">
    <location>
        <begin position="184"/>
        <end position="298"/>
    </location>
</feature>
<dbReference type="InterPro" id="IPR036956">
    <property type="entry name" value="Impact_N_sf"/>
</dbReference>
<comment type="similarity">
    <text evidence="2">Belongs to the IMPACT family.</text>
</comment>
<evidence type="ECO:0000313" key="11">
    <source>
        <dbReference type="Proteomes" id="UP000291116"/>
    </source>
</evidence>